<dbReference type="InterPro" id="IPR039977">
    <property type="entry name" value="Suv4-20/Set9"/>
</dbReference>
<keyword evidence="12" id="KW-1185">Reference proteome</keyword>
<accession>A0A1E3PZ16</accession>
<evidence type="ECO:0000256" key="9">
    <source>
        <dbReference type="SAM" id="MobiDB-lite"/>
    </source>
</evidence>
<dbReference type="OrthoDB" id="6627536at2759"/>
<dbReference type="GO" id="GO:0005694">
    <property type="term" value="C:chromosome"/>
    <property type="evidence" value="ECO:0007669"/>
    <property type="project" value="UniProtKB-SubCell"/>
</dbReference>
<protein>
    <recommendedName>
        <fullName evidence="10">SET domain-containing protein</fullName>
    </recommendedName>
</protein>
<proteinExistence type="predicted"/>
<dbReference type="Gene3D" id="2.170.270.10">
    <property type="entry name" value="SET domain"/>
    <property type="match status" value="1"/>
</dbReference>
<evidence type="ECO:0000259" key="10">
    <source>
        <dbReference type="PROSITE" id="PS50280"/>
    </source>
</evidence>
<dbReference type="Gene3D" id="1.10.10.1700">
    <property type="entry name" value="Histone-lysine N-methyltransferase"/>
    <property type="match status" value="1"/>
</dbReference>
<dbReference type="PROSITE" id="PS50280">
    <property type="entry name" value="SET"/>
    <property type="match status" value="1"/>
</dbReference>
<dbReference type="EMBL" id="KV454301">
    <property type="protein sequence ID" value="ODQ70152.1"/>
    <property type="molecule type" value="Genomic_DNA"/>
</dbReference>
<evidence type="ECO:0000313" key="11">
    <source>
        <dbReference type="EMBL" id="ODQ70152.1"/>
    </source>
</evidence>
<evidence type="ECO:0000256" key="8">
    <source>
        <dbReference type="ARBA" id="ARBA00023242"/>
    </source>
</evidence>
<gene>
    <name evidence="11" type="ORF">LIPSTDRAFT_107301</name>
</gene>
<keyword evidence="3" id="KW-0158">Chromosome</keyword>
<keyword evidence="5" id="KW-0808">Transferase</keyword>
<evidence type="ECO:0000256" key="7">
    <source>
        <dbReference type="ARBA" id="ARBA00022853"/>
    </source>
</evidence>
<evidence type="ECO:0000313" key="12">
    <source>
        <dbReference type="Proteomes" id="UP000094385"/>
    </source>
</evidence>
<feature type="compositionally biased region" description="Low complexity" evidence="9">
    <location>
        <begin position="322"/>
        <end position="345"/>
    </location>
</feature>
<dbReference type="PANTHER" id="PTHR12977:SF4">
    <property type="entry name" value="HISTONE-LYSINE N-METHYLTRANSFERASE KMT5B"/>
    <property type="match status" value="1"/>
</dbReference>
<feature type="compositionally biased region" description="Basic and acidic residues" evidence="9">
    <location>
        <begin position="459"/>
        <end position="468"/>
    </location>
</feature>
<keyword evidence="6" id="KW-0949">S-adenosyl-L-methionine</keyword>
<dbReference type="SUPFAM" id="SSF82199">
    <property type="entry name" value="SET domain"/>
    <property type="match status" value="1"/>
</dbReference>
<dbReference type="GO" id="GO:0042799">
    <property type="term" value="F:histone H4K20 methyltransferase activity"/>
    <property type="evidence" value="ECO:0007669"/>
    <property type="project" value="TreeGrafter"/>
</dbReference>
<feature type="compositionally biased region" description="Low complexity" evidence="9">
    <location>
        <begin position="270"/>
        <end position="280"/>
    </location>
</feature>
<comment type="subcellular location">
    <subcellularLocation>
        <location evidence="2">Chromosome</location>
    </subcellularLocation>
    <subcellularLocation>
        <location evidence="1">Nucleus</location>
    </subcellularLocation>
</comment>
<feature type="domain" description="SET" evidence="10">
    <location>
        <begin position="114"/>
        <end position="228"/>
    </location>
</feature>
<dbReference type="Pfam" id="PF00856">
    <property type="entry name" value="SET"/>
    <property type="match status" value="1"/>
</dbReference>
<name>A0A1E3PZ16_LIPST</name>
<evidence type="ECO:0000256" key="3">
    <source>
        <dbReference type="ARBA" id="ARBA00022454"/>
    </source>
</evidence>
<evidence type="ECO:0000256" key="6">
    <source>
        <dbReference type="ARBA" id="ARBA00022691"/>
    </source>
</evidence>
<dbReference type="InterPro" id="IPR001214">
    <property type="entry name" value="SET_dom"/>
</dbReference>
<keyword evidence="8" id="KW-0539">Nucleus</keyword>
<dbReference type="Proteomes" id="UP000094385">
    <property type="component" value="Unassembled WGS sequence"/>
</dbReference>
<sequence>MTQLQAPNGAAFLSTHLSTFDDYLTVILIDALYFWIPVHKVHPGSRPPRGPSPATITSLLRAHACDSSPTALLSAFLGLPSIKSFLAGLSHTPRLRHEFEAHARRYLAMYAPTVPFELGTTERYRAVSRRSETCILARRPIPAGTTIQHLSGKMVALSSQDETGLKRDFSIIYSHRLGESCLMLGPCRFVNHDCDPNARFIAQGGHGVVAVVAIRKIEVREEITVSYADNYFGKKNRECMCATCERRGKGFFGPSRRAQSSKTMWELRSASESGATSESGSETELDSDFRDSICSEDENGIRRHGTRSRKRQRREMLELRDTPTSMSPYPTPTSASPHPSLSRSLLSLSPQKEPIKIEDDIRNFGHTFEDGCRRSQRILTARAPVKSVTVPNDRRKLTPVSTEPAKKPDIGEPVRRSPRKNVQIAIAQNAAGSVNQIVRRGQQPVCMIAQKSQTRTQRRKQDLADRRRGLSTPPLSVSESNDDPSDTEWDSDADAELYDTWTNRIQASPDLIYNAFWGTLERDNVSANGKFPRNQQDLSALEDNRDIIVPPFQTRKCANKNCQARFLLARGGRGRSLETACAEYVRRYDLKLAVQVVCVKCNRHAGIYGFQWPEVETLGAKVADESAEDYNHEEHVPVEFVNLW</sequence>
<dbReference type="PANTHER" id="PTHR12977">
    <property type="entry name" value="SUPPRESSOR OF VARIEGATION 4-20-RELATED"/>
    <property type="match status" value="1"/>
</dbReference>
<dbReference type="SMART" id="SM00317">
    <property type="entry name" value="SET"/>
    <property type="match status" value="1"/>
</dbReference>
<feature type="region of interest" description="Disordered" evidence="9">
    <location>
        <begin position="448"/>
        <end position="491"/>
    </location>
</feature>
<keyword evidence="7" id="KW-0156">Chromatin regulator</keyword>
<dbReference type="CDD" id="cd10524">
    <property type="entry name" value="SET_Suv4-20-like"/>
    <property type="match status" value="1"/>
</dbReference>
<feature type="region of interest" description="Disordered" evidence="9">
    <location>
        <begin position="262"/>
        <end position="345"/>
    </location>
</feature>
<feature type="compositionally biased region" description="Basic residues" evidence="9">
    <location>
        <begin position="302"/>
        <end position="313"/>
    </location>
</feature>
<feature type="compositionally biased region" description="Acidic residues" evidence="9">
    <location>
        <begin position="480"/>
        <end position="491"/>
    </location>
</feature>
<evidence type="ECO:0000256" key="1">
    <source>
        <dbReference type="ARBA" id="ARBA00004123"/>
    </source>
</evidence>
<evidence type="ECO:0000256" key="2">
    <source>
        <dbReference type="ARBA" id="ARBA00004286"/>
    </source>
</evidence>
<dbReference type="InterPro" id="IPR046341">
    <property type="entry name" value="SET_dom_sf"/>
</dbReference>
<dbReference type="InterPro" id="IPR041938">
    <property type="entry name" value="Hist-Lys_N-MTase_N"/>
</dbReference>
<keyword evidence="4" id="KW-0489">Methyltransferase</keyword>
<feature type="region of interest" description="Disordered" evidence="9">
    <location>
        <begin position="395"/>
        <end position="417"/>
    </location>
</feature>
<evidence type="ECO:0000256" key="4">
    <source>
        <dbReference type="ARBA" id="ARBA00022603"/>
    </source>
</evidence>
<dbReference type="AlphaFoldDB" id="A0A1E3PZ16"/>
<evidence type="ECO:0000256" key="5">
    <source>
        <dbReference type="ARBA" id="ARBA00022679"/>
    </source>
</evidence>
<dbReference type="GO" id="GO:0032259">
    <property type="term" value="P:methylation"/>
    <property type="evidence" value="ECO:0007669"/>
    <property type="project" value="UniProtKB-KW"/>
</dbReference>
<reference evidence="11 12" key="1">
    <citation type="journal article" date="2016" name="Proc. Natl. Acad. Sci. U.S.A.">
        <title>Comparative genomics of biotechnologically important yeasts.</title>
        <authorList>
            <person name="Riley R."/>
            <person name="Haridas S."/>
            <person name="Wolfe K.H."/>
            <person name="Lopes M.R."/>
            <person name="Hittinger C.T."/>
            <person name="Goeker M."/>
            <person name="Salamov A.A."/>
            <person name="Wisecaver J.H."/>
            <person name="Long T.M."/>
            <person name="Calvey C.H."/>
            <person name="Aerts A.L."/>
            <person name="Barry K.W."/>
            <person name="Choi C."/>
            <person name="Clum A."/>
            <person name="Coughlan A.Y."/>
            <person name="Deshpande S."/>
            <person name="Douglass A.P."/>
            <person name="Hanson S.J."/>
            <person name="Klenk H.-P."/>
            <person name="LaButti K.M."/>
            <person name="Lapidus A."/>
            <person name="Lindquist E.A."/>
            <person name="Lipzen A.M."/>
            <person name="Meier-Kolthoff J.P."/>
            <person name="Ohm R.A."/>
            <person name="Otillar R.P."/>
            <person name="Pangilinan J.L."/>
            <person name="Peng Y."/>
            <person name="Rokas A."/>
            <person name="Rosa C.A."/>
            <person name="Scheuner C."/>
            <person name="Sibirny A.A."/>
            <person name="Slot J.C."/>
            <person name="Stielow J.B."/>
            <person name="Sun H."/>
            <person name="Kurtzman C.P."/>
            <person name="Blackwell M."/>
            <person name="Grigoriev I.V."/>
            <person name="Jeffries T.W."/>
        </authorList>
    </citation>
    <scope>NUCLEOTIDE SEQUENCE [LARGE SCALE GENOMIC DNA]</scope>
    <source>
        <strain evidence="11 12">NRRL Y-11557</strain>
    </source>
</reference>
<organism evidence="11 12">
    <name type="scientific">Lipomyces starkeyi NRRL Y-11557</name>
    <dbReference type="NCBI Taxonomy" id="675824"/>
    <lineage>
        <taxon>Eukaryota</taxon>
        <taxon>Fungi</taxon>
        <taxon>Dikarya</taxon>
        <taxon>Ascomycota</taxon>
        <taxon>Saccharomycotina</taxon>
        <taxon>Lipomycetes</taxon>
        <taxon>Lipomycetales</taxon>
        <taxon>Lipomycetaceae</taxon>
        <taxon>Lipomyces</taxon>
    </lineage>
</organism>
<feature type="compositionally biased region" description="Basic and acidic residues" evidence="9">
    <location>
        <begin position="404"/>
        <end position="415"/>
    </location>
</feature>
<dbReference type="GO" id="GO:0005634">
    <property type="term" value="C:nucleus"/>
    <property type="evidence" value="ECO:0007669"/>
    <property type="project" value="UniProtKB-SubCell"/>
</dbReference>
<dbReference type="STRING" id="675824.A0A1E3PZ16"/>